<name>A0A0B0PJ37_GOSAR</name>
<evidence type="ECO:0000313" key="2">
    <source>
        <dbReference type="Proteomes" id="UP000032142"/>
    </source>
</evidence>
<dbReference type="EMBL" id="KN436872">
    <property type="protein sequence ID" value="KHG26483.1"/>
    <property type="molecule type" value="Genomic_DNA"/>
</dbReference>
<protein>
    <submittedName>
        <fullName evidence="1">Uncharacterized protein</fullName>
    </submittedName>
</protein>
<evidence type="ECO:0000313" key="1">
    <source>
        <dbReference type="EMBL" id="KHG26483.1"/>
    </source>
</evidence>
<proteinExistence type="predicted"/>
<keyword evidence="2" id="KW-1185">Reference proteome</keyword>
<organism evidence="1 2">
    <name type="scientific">Gossypium arboreum</name>
    <name type="common">Tree cotton</name>
    <name type="synonym">Gossypium nanking</name>
    <dbReference type="NCBI Taxonomy" id="29729"/>
    <lineage>
        <taxon>Eukaryota</taxon>
        <taxon>Viridiplantae</taxon>
        <taxon>Streptophyta</taxon>
        <taxon>Embryophyta</taxon>
        <taxon>Tracheophyta</taxon>
        <taxon>Spermatophyta</taxon>
        <taxon>Magnoliopsida</taxon>
        <taxon>eudicotyledons</taxon>
        <taxon>Gunneridae</taxon>
        <taxon>Pentapetalae</taxon>
        <taxon>rosids</taxon>
        <taxon>malvids</taxon>
        <taxon>Malvales</taxon>
        <taxon>Malvaceae</taxon>
        <taxon>Malvoideae</taxon>
        <taxon>Gossypium</taxon>
    </lineage>
</organism>
<gene>
    <name evidence="1" type="ORF">F383_08959</name>
</gene>
<dbReference type="Proteomes" id="UP000032142">
    <property type="component" value="Unassembled WGS sequence"/>
</dbReference>
<accession>A0A0B0PJ37</accession>
<reference evidence="2" key="1">
    <citation type="submission" date="2014-09" db="EMBL/GenBank/DDBJ databases">
        <authorList>
            <person name="Mudge J."/>
            <person name="Ramaraj T."/>
            <person name="Lindquist I.E."/>
            <person name="Bharti A.K."/>
            <person name="Sundararajan A."/>
            <person name="Cameron C.T."/>
            <person name="Woodward J.E."/>
            <person name="May G.D."/>
            <person name="Brubaker C."/>
            <person name="Broadhvest J."/>
            <person name="Wilkins T.A."/>
        </authorList>
    </citation>
    <scope>NUCLEOTIDE SEQUENCE</scope>
    <source>
        <strain evidence="2">cv. AKA8401</strain>
    </source>
</reference>
<dbReference type="AlphaFoldDB" id="A0A0B0PJ37"/>
<sequence length="34" mass="3646">MVGELLAFDVLIIGGFITKLMHGLNGQSGMCWHG</sequence>